<dbReference type="PANTHER" id="PTHR10443">
    <property type="entry name" value="MICROSOMAL DIPEPTIDASE"/>
    <property type="match status" value="1"/>
</dbReference>
<dbReference type="InterPro" id="IPR008257">
    <property type="entry name" value="Pept_M19"/>
</dbReference>
<evidence type="ECO:0000313" key="2">
    <source>
        <dbReference type="EMBL" id="CAG2069536.1"/>
    </source>
</evidence>
<accession>A0ABN7PPC2</accession>
<dbReference type="SUPFAM" id="SSF51556">
    <property type="entry name" value="Metallo-dependent hydrolases"/>
    <property type="match status" value="1"/>
</dbReference>
<dbReference type="InterPro" id="IPR032466">
    <property type="entry name" value="Metal_Hydrolase"/>
</dbReference>
<organism evidence="2 3">
    <name type="scientific">Timema podura</name>
    <name type="common">Walking stick</name>
    <dbReference type="NCBI Taxonomy" id="61482"/>
    <lineage>
        <taxon>Eukaryota</taxon>
        <taxon>Metazoa</taxon>
        <taxon>Ecdysozoa</taxon>
        <taxon>Arthropoda</taxon>
        <taxon>Hexapoda</taxon>
        <taxon>Insecta</taxon>
        <taxon>Pterygota</taxon>
        <taxon>Neoptera</taxon>
        <taxon>Polyneoptera</taxon>
        <taxon>Phasmatodea</taxon>
        <taxon>Timematodea</taxon>
        <taxon>Timematoidea</taxon>
        <taxon>Timematidae</taxon>
        <taxon>Timema</taxon>
    </lineage>
</organism>
<evidence type="ECO:0000256" key="1">
    <source>
        <dbReference type="RuleBase" id="RU341113"/>
    </source>
</evidence>
<keyword evidence="1" id="KW-1015">Disulfide bond</keyword>
<keyword evidence="1" id="KW-0224">Dipeptidase</keyword>
<keyword evidence="1" id="KW-0645">Protease</keyword>
<keyword evidence="1" id="KW-0378">Hydrolase</keyword>
<dbReference type="PANTHER" id="PTHR10443:SF45">
    <property type="entry name" value="DIPEPTIDASE"/>
    <property type="match status" value="1"/>
</dbReference>
<reference evidence="2" key="1">
    <citation type="submission" date="2021-03" db="EMBL/GenBank/DDBJ databases">
        <authorList>
            <person name="Tran Van P."/>
        </authorList>
    </citation>
    <scope>NUCLEOTIDE SEQUENCE</scope>
</reference>
<gene>
    <name evidence="2" type="ORF">TPAB3V08_LOCUS16478</name>
</gene>
<keyword evidence="1" id="KW-0325">Glycoprotein</keyword>
<keyword evidence="1" id="KW-0336">GPI-anchor</keyword>
<evidence type="ECO:0000313" key="3">
    <source>
        <dbReference type="Proteomes" id="UP001153148"/>
    </source>
</evidence>
<comment type="catalytic activity">
    <reaction evidence="1">
        <text>an L-aminoacyl-L-amino acid + H2O = 2 an L-alpha-amino acid</text>
        <dbReference type="Rhea" id="RHEA:48940"/>
        <dbReference type="ChEBI" id="CHEBI:15377"/>
        <dbReference type="ChEBI" id="CHEBI:59869"/>
        <dbReference type="ChEBI" id="CHEBI:77460"/>
        <dbReference type="EC" id="3.4.13.19"/>
    </reaction>
</comment>
<comment type="subunit">
    <text evidence="1">Homodimer; disulfide-linked.</text>
</comment>
<dbReference type="Pfam" id="PF01244">
    <property type="entry name" value="Peptidase_M19"/>
    <property type="match status" value="1"/>
</dbReference>
<keyword evidence="1" id="KW-0472">Membrane</keyword>
<feature type="non-terminal residue" evidence="2">
    <location>
        <position position="1"/>
    </location>
</feature>
<proteinExistence type="inferred from homology"/>
<keyword evidence="1" id="KW-0862">Zinc</keyword>
<protein>
    <recommendedName>
        <fullName evidence="1">Dipeptidase</fullName>
        <ecNumber evidence="1">3.4.13.19</ecNumber>
    </recommendedName>
</protein>
<sequence>TLEQIDVIKRLIKAYPNDLQFADSSESTDNMKISSDNPSYPITFGFYSERAVLLLSIWDAFNAGKIASLIAVEGGHSIDSRLAVLRIMAEAGARYLTLTHSCNTPW</sequence>
<comment type="caution">
    <text evidence="2">The sequence shown here is derived from an EMBL/GenBank/DDBJ whole genome shotgun (WGS) entry which is preliminary data.</text>
</comment>
<comment type="similarity">
    <text evidence="1">Belongs to the metallo-dependent hydrolases superfamily. Peptidase M19 family.</text>
</comment>
<comment type="subcellular location">
    <subcellularLocation>
        <location evidence="1">Membrane</location>
        <topology evidence="1">Lipid-anchor</topology>
        <topology evidence="1">GPI-anchor</topology>
    </subcellularLocation>
</comment>
<keyword evidence="1" id="KW-0482">Metalloprotease</keyword>
<dbReference type="EMBL" id="CAJPIN010148786">
    <property type="protein sequence ID" value="CAG2069536.1"/>
    <property type="molecule type" value="Genomic_DNA"/>
</dbReference>
<comment type="cofactor">
    <cofactor evidence="1">
        <name>Zn(2+)</name>
        <dbReference type="ChEBI" id="CHEBI:29105"/>
    </cofactor>
</comment>
<dbReference type="PROSITE" id="PS51365">
    <property type="entry name" value="RENAL_DIPEPTIDASE_2"/>
    <property type="match status" value="1"/>
</dbReference>
<dbReference type="EC" id="3.4.13.19" evidence="1"/>
<name>A0ABN7PPC2_TIMPD</name>
<keyword evidence="3" id="KW-1185">Reference proteome</keyword>
<keyword evidence="1" id="KW-0479">Metal-binding</keyword>
<dbReference type="Gene3D" id="3.20.20.140">
    <property type="entry name" value="Metal-dependent hydrolases"/>
    <property type="match status" value="1"/>
</dbReference>
<keyword evidence="1" id="KW-0449">Lipoprotein</keyword>
<dbReference type="Proteomes" id="UP001153148">
    <property type="component" value="Unassembled WGS sequence"/>
</dbReference>